<evidence type="ECO:0000313" key="1">
    <source>
        <dbReference type="EMBL" id="EPS66021.1"/>
    </source>
</evidence>
<reference evidence="1 2" key="1">
    <citation type="journal article" date="2013" name="BMC Genomics">
        <title>The miniature genome of a carnivorous plant Genlisea aurea contains a low number of genes and short non-coding sequences.</title>
        <authorList>
            <person name="Leushkin E.V."/>
            <person name="Sutormin R.A."/>
            <person name="Nabieva E.R."/>
            <person name="Penin A.A."/>
            <person name="Kondrashov A.S."/>
            <person name="Logacheva M.D."/>
        </authorList>
    </citation>
    <scope>NUCLEOTIDE SEQUENCE [LARGE SCALE GENOMIC DNA]</scope>
</reference>
<dbReference type="AlphaFoldDB" id="S8CMK7"/>
<protein>
    <submittedName>
        <fullName evidence="1">Uncharacterized protein</fullName>
    </submittedName>
</protein>
<name>S8CMK7_9LAMI</name>
<dbReference type="InterPro" id="IPR023393">
    <property type="entry name" value="START-like_dom_sf"/>
</dbReference>
<evidence type="ECO:0000313" key="2">
    <source>
        <dbReference type="Proteomes" id="UP000015453"/>
    </source>
</evidence>
<comment type="caution">
    <text evidence="1">The sequence shown here is derived from an EMBL/GenBank/DDBJ whole genome shotgun (WGS) entry which is preliminary data.</text>
</comment>
<dbReference type="Proteomes" id="UP000015453">
    <property type="component" value="Unassembled WGS sequence"/>
</dbReference>
<accession>S8CMK7</accession>
<dbReference type="EMBL" id="AUSU01003908">
    <property type="protein sequence ID" value="EPS66021.1"/>
    <property type="molecule type" value="Genomic_DNA"/>
</dbReference>
<proteinExistence type="predicted"/>
<feature type="non-terminal residue" evidence="1">
    <location>
        <position position="1"/>
    </location>
</feature>
<keyword evidence="2" id="KW-1185">Reference proteome</keyword>
<dbReference type="Gene3D" id="3.30.530.20">
    <property type="match status" value="1"/>
</dbReference>
<organism evidence="1 2">
    <name type="scientific">Genlisea aurea</name>
    <dbReference type="NCBI Taxonomy" id="192259"/>
    <lineage>
        <taxon>Eukaryota</taxon>
        <taxon>Viridiplantae</taxon>
        <taxon>Streptophyta</taxon>
        <taxon>Embryophyta</taxon>
        <taxon>Tracheophyta</taxon>
        <taxon>Spermatophyta</taxon>
        <taxon>Magnoliopsida</taxon>
        <taxon>eudicotyledons</taxon>
        <taxon>Gunneridae</taxon>
        <taxon>Pentapetalae</taxon>
        <taxon>asterids</taxon>
        <taxon>lamiids</taxon>
        <taxon>Lamiales</taxon>
        <taxon>Lentibulariaceae</taxon>
        <taxon>Genlisea</taxon>
    </lineage>
</organism>
<dbReference type="OrthoDB" id="1858121at2759"/>
<gene>
    <name evidence="1" type="ORF">M569_08756</name>
</gene>
<sequence>EKKHIGYKVIGGDLLELYKEVFISTDVETKDGVDFVTWTKKKNVLSDSKRIYMK</sequence>